<dbReference type="EMBL" id="VSSQ01015270">
    <property type="protein sequence ID" value="MPM55431.1"/>
    <property type="molecule type" value="Genomic_DNA"/>
</dbReference>
<comment type="caution">
    <text evidence="1">The sequence shown here is derived from an EMBL/GenBank/DDBJ whole genome shotgun (WGS) entry which is preliminary data.</text>
</comment>
<protein>
    <submittedName>
        <fullName evidence="1">Uncharacterized protein</fullName>
    </submittedName>
</protein>
<evidence type="ECO:0000313" key="1">
    <source>
        <dbReference type="EMBL" id="MPM55431.1"/>
    </source>
</evidence>
<gene>
    <name evidence="1" type="ORF">SDC9_102228</name>
</gene>
<proteinExistence type="predicted"/>
<sequence length="147" mass="16668">MFSEQRGQGGTFRQLLLDQRIAYQIAVVVEQYHPLLEVGHPPEQGAITPSALQKSGHILCTYRSGYLDKAENHQIHFIEHGEHVLLDVFLTEEGAESTGKLWFVERGAYQTQVVAYEKKVVVFTVPADQCLERLLCMLIQLFHTSIS</sequence>
<organism evidence="1">
    <name type="scientific">bioreactor metagenome</name>
    <dbReference type="NCBI Taxonomy" id="1076179"/>
    <lineage>
        <taxon>unclassified sequences</taxon>
        <taxon>metagenomes</taxon>
        <taxon>ecological metagenomes</taxon>
    </lineage>
</organism>
<reference evidence="1" key="1">
    <citation type="submission" date="2019-08" db="EMBL/GenBank/DDBJ databases">
        <authorList>
            <person name="Kucharzyk K."/>
            <person name="Murdoch R.W."/>
            <person name="Higgins S."/>
            <person name="Loffler F."/>
        </authorList>
    </citation>
    <scope>NUCLEOTIDE SEQUENCE</scope>
</reference>
<name>A0A645ASY4_9ZZZZ</name>
<dbReference type="AlphaFoldDB" id="A0A645ASY4"/>
<accession>A0A645ASY4</accession>